<dbReference type="Gene3D" id="3.20.20.140">
    <property type="entry name" value="Metal-dependent hydrolases"/>
    <property type="match status" value="1"/>
</dbReference>
<dbReference type="InterPro" id="IPR028098">
    <property type="entry name" value="Glyco_trans_4-like_N"/>
</dbReference>
<dbReference type="PANTHER" id="PTHR45947:SF3">
    <property type="entry name" value="SULFOQUINOVOSYL TRANSFERASE SQD2"/>
    <property type="match status" value="1"/>
</dbReference>
<evidence type="ECO:0000313" key="3">
    <source>
        <dbReference type="EMBL" id="GAN33153.1"/>
    </source>
</evidence>
<comment type="caution">
    <text evidence="3">The sequence shown here is derived from an EMBL/GenBank/DDBJ whole genome shotgun (WGS) entry which is preliminary data.</text>
</comment>
<protein>
    <submittedName>
        <fullName evidence="3">Glycosyltransferase</fullName>
    </submittedName>
</protein>
<dbReference type="EMBL" id="BAFN01000001">
    <property type="protein sequence ID" value="GAN33153.1"/>
    <property type="molecule type" value="Genomic_DNA"/>
</dbReference>
<organism evidence="3 4">
    <name type="scientific">Candidatus Brocadia sinica JPN1</name>
    <dbReference type="NCBI Taxonomy" id="1197129"/>
    <lineage>
        <taxon>Bacteria</taxon>
        <taxon>Pseudomonadati</taxon>
        <taxon>Planctomycetota</taxon>
        <taxon>Candidatus Brocadiia</taxon>
        <taxon>Candidatus Brocadiales</taxon>
        <taxon>Candidatus Brocadiaceae</taxon>
        <taxon>Candidatus Brocadia</taxon>
    </lineage>
</organism>
<dbReference type="Pfam" id="PF00534">
    <property type="entry name" value="Glycos_transf_1"/>
    <property type="match status" value="1"/>
</dbReference>
<dbReference type="Gene3D" id="3.40.50.2000">
    <property type="entry name" value="Glycogen Phosphorylase B"/>
    <property type="match status" value="2"/>
</dbReference>
<dbReference type="CDD" id="cd03814">
    <property type="entry name" value="GT4-like"/>
    <property type="match status" value="1"/>
</dbReference>
<reference evidence="4" key="1">
    <citation type="journal article" date="2015" name="Genome Announc.">
        <title>Draft Genome Sequence of an Anaerobic Ammonium-Oxidizing Bacterium, "Candidatus Brocadia sinica".</title>
        <authorList>
            <person name="Oshiki M."/>
            <person name="Shinyako-Hata K."/>
            <person name="Satoh H."/>
            <person name="Okabe S."/>
        </authorList>
    </citation>
    <scope>NUCLEOTIDE SEQUENCE [LARGE SCALE GENOMIC DNA]</scope>
    <source>
        <strain evidence="4">JPN1</strain>
    </source>
</reference>
<evidence type="ECO:0000259" key="1">
    <source>
        <dbReference type="Pfam" id="PF00534"/>
    </source>
</evidence>
<evidence type="ECO:0000259" key="2">
    <source>
        <dbReference type="Pfam" id="PF13439"/>
    </source>
</evidence>
<dbReference type="Pfam" id="PF13439">
    <property type="entry name" value="Glyco_transf_4"/>
    <property type="match status" value="1"/>
</dbReference>
<dbReference type="SUPFAM" id="SSF89550">
    <property type="entry name" value="PHP domain-like"/>
    <property type="match status" value="1"/>
</dbReference>
<dbReference type="InterPro" id="IPR001296">
    <property type="entry name" value="Glyco_trans_1"/>
</dbReference>
<feature type="domain" description="Glycosyltransferase subfamily 4-like N-terminal" evidence="2">
    <location>
        <begin position="391"/>
        <end position="560"/>
    </location>
</feature>
<dbReference type="PANTHER" id="PTHR45947">
    <property type="entry name" value="SULFOQUINOVOSYL TRANSFERASE SQD2"/>
    <property type="match status" value="1"/>
</dbReference>
<feature type="domain" description="Glycosyl transferase family 1" evidence="1">
    <location>
        <begin position="578"/>
        <end position="731"/>
    </location>
</feature>
<dbReference type="InterPro" id="IPR050194">
    <property type="entry name" value="Glycosyltransferase_grp1"/>
</dbReference>
<proteinExistence type="predicted"/>
<dbReference type="Proteomes" id="UP000032309">
    <property type="component" value="Unassembled WGS sequence"/>
</dbReference>
<gene>
    <name evidence="3" type="ORF">BROSI_A1670</name>
</gene>
<keyword evidence="4" id="KW-1185">Reference proteome</keyword>
<evidence type="ECO:0000313" key="4">
    <source>
        <dbReference type="Proteomes" id="UP000032309"/>
    </source>
</evidence>
<dbReference type="InterPro" id="IPR016195">
    <property type="entry name" value="Pol/histidinol_Pase-like"/>
</dbReference>
<dbReference type="SUPFAM" id="SSF53756">
    <property type="entry name" value="UDP-Glycosyltransferase/glycogen phosphorylase"/>
    <property type="match status" value="1"/>
</dbReference>
<accession>A0ABQ0JWV7</accession>
<sequence length="750" mass="85435">MDYVTITDHDTINGALEIAHLPGVFISVEVNTYFPENGCKIHVIALDISEDVFKEIMGLRKNVYELVRYLRKTGVVHFVAHPLFDLNGRLTIETIEKMLLLFDVFEVRNGIRAERFNKLIEDIISSLTKEKLDVLSDKHNITPYGVAAWKKAIVGGSDDHSGFFIARSYTASPDGRTSKDFISSIRERKTWAEGNDGDPLTLAHNIYGIGYRFYRERIHSGKNSSTPFVNFLLNRFFKTKPEKISLGEKIKFFIRKNMPETNNNYHGKTFEEILDREAKRLINDQKLLERFNAKDRNRSIFAIISYLANRMIYIYTNQLMKTSFGNGIFQTVQSLGTLGIIHFLTSPYYITHYYQHRSKRLMKQLRKSFMLPDGDGHRGKIVLFTDTINEINGVTVAIKKMIETAKTTGINLTVITCCNEETSLENGIKNFKSIGDISLPEYPELKLHFPPVLDVIDYIEREDFTAIHISTPGNLGLLALAIAKLMDIPVRATYHTDFPQFVINLTNDVFLEKVAWNYMIWFYNQMEEVLVPSKSTQDQIIEKGLSPEKIRPLPKWVDIEIFSPQKRDSCIWKKYNMDGEVKFLYVGRLSREKNLGLLADAFINVIKAGFRSYLIIVGDGPYRSNLENKLEGYPVLFTGFLVGEELSAIYASSDVFVFPSATDTFGNVVLEAQASGLPVIVSDEGGPKELMIHNETGYVVKANDRSALVNTLVSLIKDREKIKIMGERARQFVEANTKSPEDMCLTTLIL</sequence>
<name>A0ABQ0JWV7_9BACT</name>